<keyword evidence="2" id="KW-1185">Reference proteome</keyword>
<reference evidence="1 2" key="1">
    <citation type="submission" date="2018-08" db="EMBL/GenBank/DDBJ databases">
        <title>Genomic Encyclopedia of Type Strains, Phase III (KMG-III): the genomes of soil and plant-associated and newly described type strains.</title>
        <authorList>
            <person name="Whitman W."/>
        </authorList>
    </citation>
    <scope>NUCLEOTIDE SEQUENCE [LARGE SCALE GENOMIC DNA]</scope>
    <source>
        <strain evidence="1 2">CECT 7375</strain>
    </source>
</reference>
<dbReference type="AlphaFoldDB" id="A0A3E0DSI6"/>
<comment type="caution">
    <text evidence="1">The sequence shown here is derived from an EMBL/GenBank/DDBJ whole genome shotgun (WGS) entry which is preliminary data.</text>
</comment>
<proteinExistence type="predicted"/>
<sequence length="35" mass="4321">MEWSALFQAFIFAKSKNTLVDHRKLTRYHRIHFID</sequence>
<evidence type="ECO:0000313" key="2">
    <source>
        <dbReference type="Proteomes" id="UP000256542"/>
    </source>
</evidence>
<dbReference type="EMBL" id="QUNG01000003">
    <property type="protein sequence ID" value="REG84911.1"/>
    <property type="molecule type" value="Genomic_DNA"/>
</dbReference>
<dbReference type="Proteomes" id="UP000256542">
    <property type="component" value="Unassembled WGS sequence"/>
</dbReference>
<evidence type="ECO:0000313" key="1">
    <source>
        <dbReference type="EMBL" id="REG84911.1"/>
    </source>
</evidence>
<accession>A0A3E0DSI6</accession>
<protein>
    <submittedName>
        <fullName evidence="1">Uncharacterized protein</fullName>
    </submittedName>
</protein>
<gene>
    <name evidence="1" type="ORF">DFP81_103109</name>
</gene>
<organism evidence="1 2">
    <name type="scientific">Marinomonas pollencensis</name>
    <dbReference type="NCBI Taxonomy" id="491954"/>
    <lineage>
        <taxon>Bacteria</taxon>
        <taxon>Pseudomonadati</taxon>
        <taxon>Pseudomonadota</taxon>
        <taxon>Gammaproteobacteria</taxon>
        <taxon>Oceanospirillales</taxon>
        <taxon>Oceanospirillaceae</taxon>
        <taxon>Marinomonas</taxon>
    </lineage>
</organism>
<name>A0A3E0DSI6_9GAMM</name>